<dbReference type="Proteomes" id="UP000678679">
    <property type="component" value="Chromosome 1"/>
</dbReference>
<dbReference type="KEGG" id="fya:KMW28_08265"/>
<feature type="signal peptide" evidence="1">
    <location>
        <begin position="1"/>
        <end position="22"/>
    </location>
</feature>
<protein>
    <submittedName>
        <fullName evidence="2">DUF4097 domain-containing protein</fullName>
    </submittedName>
</protein>
<evidence type="ECO:0000313" key="2">
    <source>
        <dbReference type="EMBL" id="QWG03562.1"/>
    </source>
</evidence>
<proteinExistence type="predicted"/>
<dbReference type="RefSeq" id="WP_169664635.1">
    <property type="nucleotide sequence ID" value="NZ_CP076132.1"/>
</dbReference>
<sequence>MKKFNNIIFSILFLCIATALQAKQHPNTVSRKEVKKYTSINTSSVMNISNRYGDINIETGKDIKDVEIEILFEAWSTSESKAQSMLESISVSDNSSGNNISLKTNTPSSVSINDRKGFKITYTVKAPESINLSLINKYGGIFSDDISGEAFIEVGYGNLTMKELKNESNEIIIKYGNGTIDYIEKGEFETKYLGKLNIGQANDIILDDAYGNINVGTAINVSGSSKYSNLNINNLKGQFNYQIGYGNINVDHVDKNFTGINASSSYGSIKLNLTENVDFAYEANVRYGSFKSNLSTLENYYQIEKNTSAEYKGYNLDKNSDKKLVLKSSYGSIKIN</sequence>
<gene>
    <name evidence="2" type="ORF">KMW28_08265</name>
</gene>
<reference evidence="2 3" key="1">
    <citation type="submission" date="2021-05" db="EMBL/GenBank/DDBJ databases">
        <title>Comparative genomic studies on the polysaccharide-degrading batcterial strains of the Flammeovirga genus.</title>
        <authorList>
            <person name="Zewei F."/>
            <person name="Zheng Z."/>
            <person name="Yu L."/>
            <person name="Ruyue G."/>
            <person name="Yanhong M."/>
            <person name="Yuanyuan C."/>
            <person name="Jingyan G."/>
            <person name="Wenjun H."/>
        </authorList>
    </citation>
    <scope>NUCLEOTIDE SEQUENCE [LARGE SCALE GENOMIC DNA]</scope>
    <source>
        <strain evidence="2 3">NBRC:100898</strain>
    </source>
</reference>
<feature type="chain" id="PRO_5043959685" evidence="1">
    <location>
        <begin position="23"/>
        <end position="336"/>
    </location>
</feature>
<name>A0AAX1NBV7_9BACT</name>
<evidence type="ECO:0000256" key="1">
    <source>
        <dbReference type="SAM" id="SignalP"/>
    </source>
</evidence>
<keyword evidence="3" id="KW-1185">Reference proteome</keyword>
<organism evidence="2 3">
    <name type="scientific">Flammeovirga yaeyamensis</name>
    <dbReference type="NCBI Taxonomy" id="367791"/>
    <lineage>
        <taxon>Bacteria</taxon>
        <taxon>Pseudomonadati</taxon>
        <taxon>Bacteroidota</taxon>
        <taxon>Cytophagia</taxon>
        <taxon>Cytophagales</taxon>
        <taxon>Flammeovirgaceae</taxon>
        <taxon>Flammeovirga</taxon>
    </lineage>
</organism>
<accession>A0AAX1NBV7</accession>
<evidence type="ECO:0000313" key="3">
    <source>
        <dbReference type="Proteomes" id="UP000678679"/>
    </source>
</evidence>
<keyword evidence="1" id="KW-0732">Signal</keyword>
<dbReference type="EMBL" id="CP076132">
    <property type="protein sequence ID" value="QWG03562.1"/>
    <property type="molecule type" value="Genomic_DNA"/>
</dbReference>
<dbReference type="AlphaFoldDB" id="A0AAX1NBV7"/>